<evidence type="ECO:0000313" key="2">
    <source>
        <dbReference type="Proteomes" id="UP000823941"/>
    </source>
</evidence>
<organism evidence="1 2">
    <name type="scientific">Plutella xylostella</name>
    <name type="common">Diamondback moth</name>
    <name type="synonym">Plutella maculipennis</name>
    <dbReference type="NCBI Taxonomy" id="51655"/>
    <lineage>
        <taxon>Eukaryota</taxon>
        <taxon>Metazoa</taxon>
        <taxon>Ecdysozoa</taxon>
        <taxon>Arthropoda</taxon>
        <taxon>Hexapoda</taxon>
        <taxon>Insecta</taxon>
        <taxon>Pterygota</taxon>
        <taxon>Neoptera</taxon>
        <taxon>Endopterygota</taxon>
        <taxon>Lepidoptera</taxon>
        <taxon>Glossata</taxon>
        <taxon>Ditrysia</taxon>
        <taxon>Yponomeutoidea</taxon>
        <taxon>Plutellidae</taxon>
        <taxon>Plutella</taxon>
    </lineage>
</organism>
<evidence type="ECO:0000313" key="1">
    <source>
        <dbReference type="EMBL" id="KAG7296908.1"/>
    </source>
</evidence>
<keyword evidence="2" id="KW-1185">Reference proteome</keyword>
<gene>
    <name evidence="1" type="ORF">JYU34_019784</name>
</gene>
<dbReference type="Proteomes" id="UP000823941">
    <property type="component" value="Chromosome 27"/>
</dbReference>
<protein>
    <submittedName>
        <fullName evidence="1">Uncharacterized protein</fullName>
    </submittedName>
</protein>
<dbReference type="EMBL" id="JAHIBW010000027">
    <property type="protein sequence ID" value="KAG7296908.1"/>
    <property type="molecule type" value="Genomic_DNA"/>
</dbReference>
<name>A0ABQ7PV98_PLUXY</name>
<accession>A0ABQ7PV98</accession>
<proteinExistence type="predicted"/>
<reference evidence="1 2" key="1">
    <citation type="submission" date="2021-06" db="EMBL/GenBank/DDBJ databases">
        <title>A haploid diamondback moth (Plutella xylostella L.) genome assembly resolves 31 chromosomes and identifies a diamide resistance mutation.</title>
        <authorList>
            <person name="Ward C.M."/>
            <person name="Perry K.D."/>
            <person name="Baker G."/>
            <person name="Powis K."/>
            <person name="Heckel D.G."/>
            <person name="Baxter S.W."/>
        </authorList>
    </citation>
    <scope>NUCLEOTIDE SEQUENCE [LARGE SCALE GENOMIC DNA]</scope>
    <source>
        <strain evidence="1 2">LV</strain>
        <tissue evidence="1">Single pupa</tissue>
    </source>
</reference>
<comment type="caution">
    <text evidence="1">The sequence shown here is derived from an EMBL/GenBank/DDBJ whole genome shotgun (WGS) entry which is preliminary data.</text>
</comment>
<sequence>MNTLRNRRILQDLVFLHKLISNQISCIHLSEKIHLSVPYNLPRKPINKIFHIHTSKTNTGLHAPMNRICQEYNEISTKLPNIDIFSDSLPKFQSGILQLFSV</sequence>